<comment type="caution">
    <text evidence="1">The sequence shown here is derived from an EMBL/GenBank/DDBJ whole genome shotgun (WGS) entry which is preliminary data.</text>
</comment>
<protein>
    <submittedName>
        <fullName evidence="1">Uncharacterized protein</fullName>
    </submittedName>
</protein>
<gene>
    <name evidence="1" type="ORF">HPB50_022123</name>
</gene>
<evidence type="ECO:0000313" key="2">
    <source>
        <dbReference type="Proteomes" id="UP000821845"/>
    </source>
</evidence>
<dbReference type="Proteomes" id="UP000821845">
    <property type="component" value="Chromosome 4"/>
</dbReference>
<dbReference type="EMBL" id="CM023484">
    <property type="protein sequence ID" value="KAH6934241.1"/>
    <property type="molecule type" value="Genomic_DNA"/>
</dbReference>
<name>A0ACB7SJM3_HYAAI</name>
<reference evidence="1" key="1">
    <citation type="submission" date="2020-05" db="EMBL/GenBank/DDBJ databases">
        <title>Large-scale comparative analyses of tick genomes elucidate their genetic diversity and vector capacities.</title>
        <authorList>
            <person name="Jia N."/>
            <person name="Wang J."/>
            <person name="Shi W."/>
            <person name="Du L."/>
            <person name="Sun Y."/>
            <person name="Zhan W."/>
            <person name="Jiang J."/>
            <person name="Wang Q."/>
            <person name="Zhang B."/>
            <person name="Ji P."/>
            <person name="Sakyi L.B."/>
            <person name="Cui X."/>
            <person name="Yuan T."/>
            <person name="Jiang B."/>
            <person name="Yang W."/>
            <person name="Lam T.T.-Y."/>
            <person name="Chang Q."/>
            <person name="Ding S."/>
            <person name="Wang X."/>
            <person name="Zhu J."/>
            <person name="Ruan X."/>
            <person name="Zhao L."/>
            <person name="Wei J."/>
            <person name="Que T."/>
            <person name="Du C."/>
            <person name="Cheng J."/>
            <person name="Dai P."/>
            <person name="Han X."/>
            <person name="Huang E."/>
            <person name="Gao Y."/>
            <person name="Liu J."/>
            <person name="Shao H."/>
            <person name="Ye R."/>
            <person name="Li L."/>
            <person name="Wei W."/>
            <person name="Wang X."/>
            <person name="Wang C."/>
            <person name="Yang T."/>
            <person name="Huo Q."/>
            <person name="Li W."/>
            <person name="Guo W."/>
            <person name="Chen H."/>
            <person name="Zhou L."/>
            <person name="Ni X."/>
            <person name="Tian J."/>
            <person name="Zhou Y."/>
            <person name="Sheng Y."/>
            <person name="Liu T."/>
            <person name="Pan Y."/>
            <person name="Xia L."/>
            <person name="Li J."/>
            <person name="Zhao F."/>
            <person name="Cao W."/>
        </authorList>
    </citation>
    <scope>NUCLEOTIDE SEQUENCE</scope>
    <source>
        <strain evidence="1">Hyas-2018</strain>
    </source>
</reference>
<evidence type="ECO:0000313" key="1">
    <source>
        <dbReference type="EMBL" id="KAH6934241.1"/>
    </source>
</evidence>
<proteinExistence type="predicted"/>
<keyword evidence="2" id="KW-1185">Reference proteome</keyword>
<organism evidence="1 2">
    <name type="scientific">Hyalomma asiaticum</name>
    <name type="common">Tick</name>
    <dbReference type="NCBI Taxonomy" id="266040"/>
    <lineage>
        <taxon>Eukaryota</taxon>
        <taxon>Metazoa</taxon>
        <taxon>Ecdysozoa</taxon>
        <taxon>Arthropoda</taxon>
        <taxon>Chelicerata</taxon>
        <taxon>Arachnida</taxon>
        <taxon>Acari</taxon>
        <taxon>Parasitiformes</taxon>
        <taxon>Ixodida</taxon>
        <taxon>Ixodoidea</taxon>
        <taxon>Ixodidae</taxon>
        <taxon>Hyalomminae</taxon>
        <taxon>Hyalomma</taxon>
    </lineage>
</organism>
<sequence>MTIHSHFGTIGFVHRDCLERWIQRTGDPQCQVCHFRFAARKQSEPVWRLLSDVDARRPVLGYSSLAAVFALGHRVHLHAGLDVRGVLVVPRRGEVGLCRCRDAVCAERAVALLSVSELHKAYKKWREESTCHKLVLGTDQTAGTPWSTFRFWRTGGGSREPALAYLSAE</sequence>
<accession>A0ACB7SJM3</accession>